<comment type="caution">
    <text evidence="9">The sequence shown here is derived from an EMBL/GenBank/DDBJ whole genome shotgun (WGS) entry which is preliminary data.</text>
</comment>
<evidence type="ECO:0000256" key="2">
    <source>
        <dbReference type="ARBA" id="ARBA00006275"/>
    </source>
</evidence>
<keyword evidence="3 6" id="KW-0732">Signal</keyword>
<name>A0A917HDZ8_9SPHI</name>
<dbReference type="Pfam" id="PF07980">
    <property type="entry name" value="SusD_RagB"/>
    <property type="match status" value="1"/>
</dbReference>
<dbReference type="AlphaFoldDB" id="A0A917HDZ8"/>
<feature type="chain" id="PRO_5037641204" evidence="6">
    <location>
        <begin position="28"/>
        <end position="577"/>
    </location>
</feature>
<dbReference type="EMBL" id="BMER01000001">
    <property type="protein sequence ID" value="GGG76775.1"/>
    <property type="molecule type" value="Genomic_DNA"/>
</dbReference>
<evidence type="ECO:0000313" key="9">
    <source>
        <dbReference type="EMBL" id="GGG76775.1"/>
    </source>
</evidence>
<evidence type="ECO:0000256" key="1">
    <source>
        <dbReference type="ARBA" id="ARBA00004442"/>
    </source>
</evidence>
<comment type="similarity">
    <text evidence="2">Belongs to the SusD family.</text>
</comment>
<gene>
    <name evidence="9" type="ORF">GCM10007415_05740</name>
</gene>
<organism evidence="9 10">
    <name type="scientific">Parapedobacter pyrenivorans</name>
    <dbReference type="NCBI Taxonomy" id="1305674"/>
    <lineage>
        <taxon>Bacteria</taxon>
        <taxon>Pseudomonadati</taxon>
        <taxon>Bacteroidota</taxon>
        <taxon>Sphingobacteriia</taxon>
        <taxon>Sphingobacteriales</taxon>
        <taxon>Sphingobacteriaceae</taxon>
        <taxon>Parapedobacter</taxon>
    </lineage>
</organism>
<evidence type="ECO:0000259" key="7">
    <source>
        <dbReference type="Pfam" id="PF07980"/>
    </source>
</evidence>
<evidence type="ECO:0000256" key="6">
    <source>
        <dbReference type="SAM" id="SignalP"/>
    </source>
</evidence>
<reference evidence="9" key="2">
    <citation type="submission" date="2020-09" db="EMBL/GenBank/DDBJ databases">
        <authorList>
            <person name="Sun Q."/>
            <person name="Zhou Y."/>
        </authorList>
    </citation>
    <scope>NUCLEOTIDE SEQUENCE</scope>
    <source>
        <strain evidence="9">CGMCC 1.12195</strain>
    </source>
</reference>
<keyword evidence="10" id="KW-1185">Reference proteome</keyword>
<dbReference type="GO" id="GO:0009279">
    <property type="term" value="C:cell outer membrane"/>
    <property type="evidence" value="ECO:0007669"/>
    <property type="project" value="UniProtKB-SubCell"/>
</dbReference>
<dbReference type="Gene3D" id="1.25.40.390">
    <property type="match status" value="1"/>
</dbReference>
<feature type="signal peptide" evidence="6">
    <location>
        <begin position="1"/>
        <end position="27"/>
    </location>
</feature>
<proteinExistence type="inferred from homology"/>
<evidence type="ECO:0000256" key="3">
    <source>
        <dbReference type="ARBA" id="ARBA00022729"/>
    </source>
</evidence>
<dbReference type="InterPro" id="IPR011990">
    <property type="entry name" value="TPR-like_helical_dom_sf"/>
</dbReference>
<sequence>MKKSIYNLSKKWPALALLVLFLFPSCSKDILTEVPLDFLAPENAYQNVEGIRQGITGLHYNVRETWYYADDIYLGSSRQDPFAILIGSLGTDVAFHGENPGGNRKLVNYRSEMTSQDPQFTYFWVTSYQIIQQANVLIAGIEKSDLSIWNSEDQKNQFLAEALFFRSWMYRLLVPLYGDVPLVTEAINTVRTDFIRTPKAEIYQLLERDLIFAGEHLPARGSEEAPGRITKGAAWHTLAEIYLNQSKFEDAIDAASKVIDGAGYALMTRRFGSTPDVFGSGDSFLDLFTYGNQNLAENREAIWVIQLEPLVVGGRKFPGDRGWGPAYFRMGNTPDGFPAFRGELVNGQYTGYSDTLGRPVSWIKPTNYAAYDIWRSDWNNDIRNAKHNIKRDFYFDNPASKYHKQKIDFGLYPPGSRNAMRDTCQYIYPYFLKHASPLQHFTDPAQSGAGWTHKDVYAIRLAETILLRAEAYIGLGNLDLAAADINAIRERAHAKPVAPADVDIDYLLDERARELYGEEFRHITLRRVGKLLERVRKYNNNPIYPACNIQDYNVLFPIPQSQIDLNIDHKMKQNPGY</sequence>
<dbReference type="RefSeq" id="WP_188504422.1">
    <property type="nucleotide sequence ID" value="NZ_BMER01000001.1"/>
</dbReference>
<dbReference type="InterPro" id="IPR012944">
    <property type="entry name" value="SusD_RagB_dom"/>
</dbReference>
<accession>A0A917HDZ8</accession>
<keyword evidence="4" id="KW-0472">Membrane</keyword>
<feature type="domain" description="SusD-like N-terminal" evidence="8">
    <location>
        <begin position="107"/>
        <end position="243"/>
    </location>
</feature>
<evidence type="ECO:0000256" key="5">
    <source>
        <dbReference type="ARBA" id="ARBA00023237"/>
    </source>
</evidence>
<keyword evidence="5" id="KW-0998">Cell outer membrane</keyword>
<dbReference type="Pfam" id="PF14322">
    <property type="entry name" value="SusD-like_3"/>
    <property type="match status" value="1"/>
</dbReference>
<comment type="subcellular location">
    <subcellularLocation>
        <location evidence="1">Cell outer membrane</location>
    </subcellularLocation>
</comment>
<feature type="domain" description="RagB/SusD" evidence="7">
    <location>
        <begin position="371"/>
        <end position="577"/>
    </location>
</feature>
<dbReference type="SUPFAM" id="SSF48452">
    <property type="entry name" value="TPR-like"/>
    <property type="match status" value="1"/>
</dbReference>
<dbReference type="InterPro" id="IPR033985">
    <property type="entry name" value="SusD-like_N"/>
</dbReference>
<protein>
    <submittedName>
        <fullName evidence="9">Membrane protein</fullName>
    </submittedName>
</protein>
<dbReference type="Proteomes" id="UP000660862">
    <property type="component" value="Unassembled WGS sequence"/>
</dbReference>
<evidence type="ECO:0000256" key="4">
    <source>
        <dbReference type="ARBA" id="ARBA00023136"/>
    </source>
</evidence>
<evidence type="ECO:0000313" key="10">
    <source>
        <dbReference type="Proteomes" id="UP000660862"/>
    </source>
</evidence>
<evidence type="ECO:0000259" key="8">
    <source>
        <dbReference type="Pfam" id="PF14322"/>
    </source>
</evidence>
<reference evidence="9" key="1">
    <citation type="journal article" date="2014" name="Int. J. Syst. Evol. Microbiol.">
        <title>Complete genome sequence of Corynebacterium casei LMG S-19264T (=DSM 44701T), isolated from a smear-ripened cheese.</title>
        <authorList>
            <consortium name="US DOE Joint Genome Institute (JGI-PGF)"/>
            <person name="Walter F."/>
            <person name="Albersmeier A."/>
            <person name="Kalinowski J."/>
            <person name="Ruckert C."/>
        </authorList>
    </citation>
    <scope>NUCLEOTIDE SEQUENCE</scope>
    <source>
        <strain evidence="9">CGMCC 1.12195</strain>
    </source>
</reference>